<dbReference type="PANTHER" id="PTHR30266:SF2">
    <property type="entry name" value="LARGE-CONDUCTANCE MECHANOSENSITIVE CHANNEL"/>
    <property type="match status" value="1"/>
</dbReference>
<evidence type="ECO:0000256" key="3">
    <source>
        <dbReference type="ARBA" id="ARBA00022989"/>
    </source>
</evidence>
<keyword evidence="2 5" id="KW-0812">Transmembrane</keyword>
<evidence type="ECO:0000256" key="5">
    <source>
        <dbReference type="SAM" id="Phobius"/>
    </source>
</evidence>
<dbReference type="KEGG" id="mgly:NCTC10194_00598"/>
<dbReference type="Proteomes" id="UP000290815">
    <property type="component" value="Chromosome"/>
</dbReference>
<keyword evidence="3 5" id="KW-1133">Transmembrane helix</keyword>
<evidence type="ECO:0000256" key="2">
    <source>
        <dbReference type="ARBA" id="ARBA00022692"/>
    </source>
</evidence>
<keyword evidence="4 5" id="KW-0472">Membrane</keyword>
<dbReference type="GO" id="GO:0008381">
    <property type="term" value="F:mechanosensitive monoatomic ion channel activity"/>
    <property type="evidence" value="ECO:0007669"/>
    <property type="project" value="TreeGrafter"/>
</dbReference>
<feature type="transmembrane region" description="Helical" evidence="5">
    <location>
        <begin position="71"/>
        <end position="95"/>
    </location>
</feature>
<name>A0A449AW62_9BACT</name>
<proteinExistence type="predicted"/>
<evidence type="ECO:0000313" key="7">
    <source>
        <dbReference type="Proteomes" id="UP000290815"/>
    </source>
</evidence>
<dbReference type="EMBL" id="LR215024">
    <property type="protein sequence ID" value="VEU70867.1"/>
    <property type="molecule type" value="Genomic_DNA"/>
</dbReference>
<organism evidence="6 7">
    <name type="scientific">Mycoplasmopsis glycophila</name>
    <dbReference type="NCBI Taxonomy" id="171285"/>
    <lineage>
        <taxon>Bacteria</taxon>
        <taxon>Bacillati</taxon>
        <taxon>Mycoplasmatota</taxon>
        <taxon>Mycoplasmoidales</taxon>
        <taxon>Metamycoplasmataceae</taxon>
        <taxon>Mycoplasmopsis</taxon>
    </lineage>
</organism>
<dbReference type="GO" id="GO:0016020">
    <property type="term" value="C:membrane"/>
    <property type="evidence" value="ECO:0007669"/>
    <property type="project" value="UniProtKB-SubCell"/>
</dbReference>
<comment type="subcellular location">
    <subcellularLocation>
        <location evidence="1">Membrane</location>
        <topology evidence="1">Multi-pass membrane protein</topology>
    </subcellularLocation>
</comment>
<reference evidence="6 7" key="1">
    <citation type="submission" date="2019-01" db="EMBL/GenBank/DDBJ databases">
        <authorList>
            <consortium name="Pathogen Informatics"/>
        </authorList>
    </citation>
    <scope>NUCLEOTIDE SEQUENCE [LARGE SCALE GENOMIC DNA]</scope>
    <source>
        <strain evidence="6 7">NCTC10194</strain>
    </source>
</reference>
<dbReference type="PANTHER" id="PTHR30266">
    <property type="entry name" value="MECHANOSENSITIVE CHANNEL MSCL"/>
    <property type="match status" value="1"/>
</dbReference>
<dbReference type="SUPFAM" id="SSF81330">
    <property type="entry name" value="Gated mechanosensitive channel"/>
    <property type="match status" value="1"/>
</dbReference>
<protein>
    <submittedName>
        <fullName evidence="6">Large conductance mechanosensitive channel protein</fullName>
    </submittedName>
</protein>
<dbReference type="InterPro" id="IPR037673">
    <property type="entry name" value="MSC/AndL"/>
</dbReference>
<accession>A0A449AW62</accession>
<dbReference type="Pfam" id="PF01741">
    <property type="entry name" value="MscL"/>
    <property type="match status" value="1"/>
</dbReference>
<dbReference type="InterPro" id="IPR036019">
    <property type="entry name" value="MscL_channel"/>
</dbReference>
<evidence type="ECO:0000313" key="6">
    <source>
        <dbReference type="EMBL" id="VEU70867.1"/>
    </source>
</evidence>
<sequence length="136" mass="14650">MSKIKSAMKDAKQVFKKGNILLLAIGLLIGTVFGALVKSLADDIIMAPISKLLGFDELKNMVYGGVRVGNFLAALLTFIIVSLMLFVLLVGYFVVANHVKAKKEAKNPTPAPAAPAPTTEELILAELQKLNENIKK</sequence>
<dbReference type="Gene3D" id="1.10.1200.120">
    <property type="entry name" value="Large-conductance mechanosensitive channel, MscL, domain 1"/>
    <property type="match status" value="1"/>
</dbReference>
<evidence type="ECO:0000256" key="1">
    <source>
        <dbReference type="ARBA" id="ARBA00004141"/>
    </source>
</evidence>
<dbReference type="AlphaFoldDB" id="A0A449AW62"/>
<gene>
    <name evidence="6" type="primary">mscL</name>
    <name evidence="6" type="ORF">NCTC10194_00598</name>
</gene>
<dbReference type="RefSeq" id="WP_027333471.1">
    <property type="nucleotide sequence ID" value="NZ_LR215024.1"/>
</dbReference>
<evidence type="ECO:0000256" key="4">
    <source>
        <dbReference type="ARBA" id="ARBA00023136"/>
    </source>
</evidence>
<keyword evidence="7" id="KW-1185">Reference proteome</keyword>